<dbReference type="InterPro" id="IPR050707">
    <property type="entry name" value="HTH_MetabolicPath_Reg"/>
</dbReference>
<proteinExistence type="predicted"/>
<evidence type="ECO:0000256" key="2">
    <source>
        <dbReference type="ARBA" id="ARBA00023125"/>
    </source>
</evidence>
<dbReference type="GO" id="GO:0003700">
    <property type="term" value="F:DNA-binding transcription factor activity"/>
    <property type="evidence" value="ECO:0007669"/>
    <property type="project" value="TreeGrafter"/>
</dbReference>
<sequence>MATQQSMLLVVRTLELLRAMNRQPASTLVSLQQETGMPKTTIHRLLATLKNEGYVRSDVVRGIYSLTEKVRLLSEGFSEHETIVEQAIPILLRTTRETGLPFAIGIAEHSHMVVRYSSMPYSPIGPMHTTVGNTHSMLDSALGQVYLAFCNDEERERLIAWHETGELSENEWRSVERGLRAQLALVKSQKYALRLPNKQHQNATLAVPVLHERRILAVLSVTTFPSVLIGAKTGELANSMARVADEVACLSITAQQFLD</sequence>
<feature type="domain" description="IclR-ED" evidence="5">
    <location>
        <begin position="69"/>
        <end position="259"/>
    </location>
</feature>
<evidence type="ECO:0000259" key="5">
    <source>
        <dbReference type="PROSITE" id="PS51078"/>
    </source>
</evidence>
<dbReference type="PANTHER" id="PTHR30136">
    <property type="entry name" value="HELIX-TURN-HELIX TRANSCRIPTIONAL REGULATOR, ICLR FAMILY"/>
    <property type="match status" value="1"/>
</dbReference>
<dbReference type="GO" id="GO:0045892">
    <property type="term" value="P:negative regulation of DNA-templated transcription"/>
    <property type="evidence" value="ECO:0007669"/>
    <property type="project" value="TreeGrafter"/>
</dbReference>
<evidence type="ECO:0000256" key="1">
    <source>
        <dbReference type="ARBA" id="ARBA00023015"/>
    </source>
</evidence>
<keyword evidence="3" id="KW-0804">Transcription</keyword>
<dbReference type="InterPro" id="IPR036388">
    <property type="entry name" value="WH-like_DNA-bd_sf"/>
</dbReference>
<keyword evidence="2" id="KW-0238">DNA-binding</keyword>
<name>A0A356LC11_9BURK</name>
<dbReference type="Gene3D" id="1.10.10.10">
    <property type="entry name" value="Winged helix-like DNA-binding domain superfamily/Winged helix DNA-binding domain"/>
    <property type="match status" value="1"/>
</dbReference>
<dbReference type="PANTHER" id="PTHR30136:SF23">
    <property type="entry name" value="DNA-BINDING TRANSCRIPTIONAL ACTIVATOR MHPR"/>
    <property type="match status" value="1"/>
</dbReference>
<reference evidence="6 7" key="1">
    <citation type="journal article" date="2018" name="Nat. Biotechnol.">
        <title>A standardized bacterial taxonomy based on genome phylogeny substantially revises the tree of life.</title>
        <authorList>
            <person name="Parks D.H."/>
            <person name="Chuvochina M."/>
            <person name="Waite D.W."/>
            <person name="Rinke C."/>
            <person name="Skarshewski A."/>
            <person name="Chaumeil P.A."/>
            <person name="Hugenholtz P."/>
        </authorList>
    </citation>
    <scope>NUCLEOTIDE SEQUENCE [LARGE SCALE GENOMIC DNA]</scope>
    <source>
        <strain evidence="6">UBA10707</strain>
    </source>
</reference>
<evidence type="ECO:0008006" key="8">
    <source>
        <dbReference type="Google" id="ProtNLM"/>
    </source>
</evidence>
<gene>
    <name evidence="6" type="ORF">DD666_01630</name>
</gene>
<dbReference type="Gene3D" id="3.30.450.40">
    <property type="match status" value="1"/>
</dbReference>
<evidence type="ECO:0000256" key="3">
    <source>
        <dbReference type="ARBA" id="ARBA00023163"/>
    </source>
</evidence>
<evidence type="ECO:0000313" key="6">
    <source>
        <dbReference type="EMBL" id="HBP28101.1"/>
    </source>
</evidence>
<dbReference type="InterPro" id="IPR029016">
    <property type="entry name" value="GAF-like_dom_sf"/>
</dbReference>
<dbReference type="SMART" id="SM00346">
    <property type="entry name" value="HTH_ICLR"/>
    <property type="match status" value="1"/>
</dbReference>
<protein>
    <recommendedName>
        <fullName evidence="8">IclR family transcriptional regulator</fullName>
    </recommendedName>
</protein>
<feature type="domain" description="HTH iclR-type" evidence="4">
    <location>
        <begin position="7"/>
        <end position="68"/>
    </location>
</feature>
<organism evidence="6 7">
    <name type="scientific">Advenella kashmirensis</name>
    <dbReference type="NCBI Taxonomy" id="310575"/>
    <lineage>
        <taxon>Bacteria</taxon>
        <taxon>Pseudomonadati</taxon>
        <taxon>Pseudomonadota</taxon>
        <taxon>Betaproteobacteria</taxon>
        <taxon>Burkholderiales</taxon>
        <taxon>Alcaligenaceae</taxon>
    </lineage>
</organism>
<dbReference type="SUPFAM" id="SSF55781">
    <property type="entry name" value="GAF domain-like"/>
    <property type="match status" value="1"/>
</dbReference>
<dbReference type="Pfam" id="PF01614">
    <property type="entry name" value="IclR_C"/>
    <property type="match status" value="1"/>
</dbReference>
<dbReference type="InterPro" id="IPR036390">
    <property type="entry name" value="WH_DNA-bd_sf"/>
</dbReference>
<dbReference type="EMBL" id="DOEK01000004">
    <property type="protein sequence ID" value="HBP28101.1"/>
    <property type="molecule type" value="Genomic_DNA"/>
</dbReference>
<dbReference type="GO" id="GO:0003677">
    <property type="term" value="F:DNA binding"/>
    <property type="evidence" value="ECO:0007669"/>
    <property type="project" value="UniProtKB-KW"/>
</dbReference>
<evidence type="ECO:0000259" key="4">
    <source>
        <dbReference type="PROSITE" id="PS51077"/>
    </source>
</evidence>
<dbReference type="Pfam" id="PF09339">
    <property type="entry name" value="HTH_IclR"/>
    <property type="match status" value="1"/>
</dbReference>
<evidence type="ECO:0000313" key="7">
    <source>
        <dbReference type="Proteomes" id="UP000264036"/>
    </source>
</evidence>
<dbReference type="PROSITE" id="PS51077">
    <property type="entry name" value="HTH_ICLR"/>
    <property type="match status" value="1"/>
</dbReference>
<dbReference type="AlphaFoldDB" id="A0A356LC11"/>
<dbReference type="InterPro" id="IPR005471">
    <property type="entry name" value="Tscrpt_reg_IclR_N"/>
</dbReference>
<dbReference type="InterPro" id="IPR014757">
    <property type="entry name" value="Tscrpt_reg_IclR_C"/>
</dbReference>
<dbReference type="Proteomes" id="UP000264036">
    <property type="component" value="Unassembled WGS sequence"/>
</dbReference>
<keyword evidence="1" id="KW-0805">Transcription regulation</keyword>
<dbReference type="PROSITE" id="PS51078">
    <property type="entry name" value="ICLR_ED"/>
    <property type="match status" value="1"/>
</dbReference>
<dbReference type="SUPFAM" id="SSF46785">
    <property type="entry name" value="Winged helix' DNA-binding domain"/>
    <property type="match status" value="1"/>
</dbReference>
<comment type="caution">
    <text evidence="6">The sequence shown here is derived from an EMBL/GenBank/DDBJ whole genome shotgun (WGS) entry which is preliminary data.</text>
</comment>
<accession>A0A356LC11</accession>